<evidence type="ECO:0000256" key="3">
    <source>
        <dbReference type="ARBA" id="ARBA00022490"/>
    </source>
</evidence>
<dbReference type="SUPFAM" id="SSF53067">
    <property type="entry name" value="Actin-like ATPase domain"/>
    <property type="match status" value="1"/>
</dbReference>
<dbReference type="GO" id="GO:0006366">
    <property type="term" value="P:transcription by RNA polymerase II"/>
    <property type="evidence" value="ECO:0007669"/>
    <property type="project" value="InterPro"/>
</dbReference>
<evidence type="ECO:0000256" key="10">
    <source>
        <dbReference type="ARBA" id="ARBA00023125"/>
    </source>
</evidence>
<dbReference type="Gene3D" id="3.30.420.40">
    <property type="match status" value="1"/>
</dbReference>
<keyword evidence="24" id="KW-1185">Reference proteome</keyword>
<dbReference type="Proteomes" id="UP000007879">
    <property type="component" value="Unassembled WGS sequence"/>
</dbReference>
<evidence type="ECO:0000259" key="22">
    <source>
        <dbReference type="PROSITE" id="PS51468"/>
    </source>
</evidence>
<dbReference type="PROSITE" id="PS00115">
    <property type="entry name" value="RNA_POL_II_REPEAT"/>
    <property type="match status" value="1"/>
</dbReference>
<dbReference type="InterPro" id="IPR036465">
    <property type="entry name" value="vWFA_dom_sf"/>
</dbReference>
<feature type="domain" description="VIT" evidence="22">
    <location>
        <begin position="639"/>
        <end position="767"/>
    </location>
</feature>
<evidence type="ECO:0000256" key="11">
    <source>
        <dbReference type="ARBA" id="ARBA00023163"/>
    </source>
</evidence>
<evidence type="ECO:0000259" key="19">
    <source>
        <dbReference type="PROSITE" id="PS50234"/>
    </source>
</evidence>
<dbReference type="EnsemblMetazoa" id="XM_019995716.1">
    <property type="protein sequence ID" value="XP_019851275.1"/>
    <property type="gene ID" value="LOC100633591"/>
</dbReference>
<evidence type="ECO:0000256" key="17">
    <source>
        <dbReference type="SAM" id="MobiDB-lite"/>
    </source>
</evidence>
<feature type="region of interest" description="Disordered" evidence="17">
    <location>
        <begin position="1691"/>
        <end position="1722"/>
    </location>
</feature>
<keyword evidence="13" id="KW-0539">Nucleus</keyword>
<evidence type="ECO:0000256" key="7">
    <source>
        <dbReference type="ARBA" id="ARBA00022741"/>
    </source>
</evidence>
<keyword evidence="15" id="KW-0520">NAD</keyword>
<reference evidence="24" key="1">
    <citation type="journal article" date="2010" name="Nature">
        <title>The Amphimedon queenslandica genome and the evolution of animal complexity.</title>
        <authorList>
            <person name="Srivastava M."/>
            <person name="Simakov O."/>
            <person name="Chapman J."/>
            <person name="Fahey B."/>
            <person name="Gauthier M.E."/>
            <person name="Mitros T."/>
            <person name="Richards G.S."/>
            <person name="Conaco C."/>
            <person name="Dacre M."/>
            <person name="Hellsten U."/>
            <person name="Larroux C."/>
            <person name="Putnam N.H."/>
            <person name="Stanke M."/>
            <person name="Adamska M."/>
            <person name="Darling A."/>
            <person name="Degnan S.M."/>
            <person name="Oakley T.H."/>
            <person name="Plachetzki D.C."/>
            <person name="Zhai Y."/>
            <person name="Adamski M."/>
            <person name="Calcino A."/>
            <person name="Cummins S.F."/>
            <person name="Goodstein D.M."/>
            <person name="Harris C."/>
            <person name="Jackson D.J."/>
            <person name="Leys S.P."/>
            <person name="Shu S."/>
            <person name="Woodcroft B.J."/>
            <person name="Vervoort M."/>
            <person name="Kosik K.S."/>
            <person name="Manning G."/>
            <person name="Degnan B.M."/>
            <person name="Rokhsar D.S."/>
        </authorList>
    </citation>
    <scope>NUCLEOTIDE SEQUENCE [LARGE SCALE GENOMIC DNA]</scope>
</reference>
<evidence type="ECO:0000313" key="24">
    <source>
        <dbReference type="Proteomes" id="UP000007879"/>
    </source>
</evidence>
<dbReference type="SUPFAM" id="SSF52113">
    <property type="entry name" value="BRCT domain"/>
    <property type="match status" value="1"/>
</dbReference>
<dbReference type="PROSITE" id="PS51059">
    <property type="entry name" value="PARP_CATALYTIC"/>
    <property type="match status" value="1"/>
</dbReference>
<dbReference type="InterPro" id="IPR004000">
    <property type="entry name" value="Actin"/>
</dbReference>
<dbReference type="InterPro" id="IPR003124">
    <property type="entry name" value="WH2_dom"/>
</dbReference>
<dbReference type="InterPro" id="IPR036420">
    <property type="entry name" value="BRCT_dom_sf"/>
</dbReference>
<keyword evidence="10" id="KW-0238">DNA-binding</keyword>
<dbReference type="GO" id="GO:0003950">
    <property type="term" value="F:NAD+ poly-ADP-ribosyltransferase activity"/>
    <property type="evidence" value="ECO:0007669"/>
    <property type="project" value="UniProtKB-UniRule"/>
</dbReference>
<feature type="compositionally biased region" description="Pro residues" evidence="17">
    <location>
        <begin position="1985"/>
        <end position="1996"/>
    </location>
</feature>
<feature type="region of interest" description="Disordered" evidence="17">
    <location>
        <begin position="1810"/>
        <end position="1837"/>
    </location>
</feature>
<keyword evidence="6" id="KW-0677">Repeat</keyword>
<dbReference type="EC" id="2.4.2.-" evidence="15"/>
<dbReference type="FunFam" id="3.30.420.40:FF:000148">
    <property type="entry name" value="Actin, alpha skeletal muscle"/>
    <property type="match status" value="1"/>
</dbReference>
<feature type="region of interest" description="Disordered" evidence="17">
    <location>
        <begin position="1856"/>
        <end position="2143"/>
    </location>
</feature>
<dbReference type="InterPro" id="IPR000684">
    <property type="entry name" value="RNA_pol_II_repeat_euk"/>
</dbReference>
<dbReference type="SUPFAM" id="SSF53300">
    <property type="entry name" value="vWA-like"/>
    <property type="match status" value="1"/>
</dbReference>
<dbReference type="PANTHER" id="PTHR46530:SF1">
    <property type="entry name" value="PROTEIN MONO-ADP-RIBOSYLTRANSFERASE PARP4"/>
    <property type="match status" value="1"/>
</dbReference>
<keyword evidence="5" id="KW-0479">Metal-binding</keyword>
<keyword evidence="15" id="KW-0808">Transferase</keyword>
<dbReference type="InterPro" id="IPR001357">
    <property type="entry name" value="BRCT_dom"/>
</dbReference>
<dbReference type="CDD" id="cd17726">
    <property type="entry name" value="BRCT_PARP4_like"/>
    <property type="match status" value="1"/>
</dbReference>
<evidence type="ECO:0000313" key="23">
    <source>
        <dbReference type="EnsemblMetazoa" id="XP_019851275.1"/>
    </source>
</evidence>
<dbReference type="GO" id="GO:0005737">
    <property type="term" value="C:cytoplasm"/>
    <property type="evidence" value="ECO:0007669"/>
    <property type="project" value="TreeGrafter"/>
</dbReference>
<dbReference type="Gene3D" id="6.10.280.150">
    <property type="match status" value="1"/>
</dbReference>
<dbReference type="Pfam" id="PF00533">
    <property type="entry name" value="BRCT"/>
    <property type="match status" value="1"/>
</dbReference>
<dbReference type="SMART" id="SM00292">
    <property type="entry name" value="BRCT"/>
    <property type="match status" value="1"/>
</dbReference>
<dbReference type="SMART" id="SM00327">
    <property type="entry name" value="VWA"/>
    <property type="match status" value="1"/>
</dbReference>
<evidence type="ECO:0000259" key="21">
    <source>
        <dbReference type="PROSITE" id="PS51082"/>
    </source>
</evidence>
<evidence type="ECO:0000256" key="16">
    <source>
        <dbReference type="SAM" id="Coils"/>
    </source>
</evidence>
<dbReference type="InterPro" id="IPR002035">
    <property type="entry name" value="VWF_A"/>
</dbReference>
<dbReference type="PANTHER" id="PTHR46530">
    <property type="entry name" value="PROTEIN MONO-ADP-RIBOSYLTRANSFERASE PARP4"/>
    <property type="match status" value="1"/>
</dbReference>
<dbReference type="GO" id="GO:0003779">
    <property type="term" value="F:actin binding"/>
    <property type="evidence" value="ECO:0007669"/>
    <property type="project" value="InterPro"/>
</dbReference>
<dbReference type="SUPFAM" id="SSF47587">
    <property type="entry name" value="Domain of poly(ADP-ribose) polymerase"/>
    <property type="match status" value="1"/>
</dbReference>
<dbReference type="Gene3D" id="3.90.228.10">
    <property type="match status" value="1"/>
</dbReference>
<feature type="domain" description="WH2" evidence="21">
    <location>
        <begin position="2136"/>
        <end position="2153"/>
    </location>
</feature>
<feature type="region of interest" description="Disordered" evidence="17">
    <location>
        <begin position="109"/>
        <end position="131"/>
    </location>
</feature>
<gene>
    <name evidence="23" type="primary">100633591</name>
</gene>
<dbReference type="GO" id="GO:0003677">
    <property type="term" value="F:DNA binding"/>
    <property type="evidence" value="ECO:0007669"/>
    <property type="project" value="UniProtKB-KW"/>
</dbReference>
<dbReference type="SMART" id="SM00268">
    <property type="entry name" value="ACTIN"/>
    <property type="match status" value="1"/>
</dbReference>
<evidence type="ECO:0000256" key="9">
    <source>
        <dbReference type="ARBA" id="ARBA00022840"/>
    </source>
</evidence>
<feature type="compositionally biased region" description="Basic and acidic residues" evidence="17">
    <location>
        <begin position="1440"/>
        <end position="1452"/>
    </location>
</feature>
<feature type="region of interest" description="Disordered" evidence="17">
    <location>
        <begin position="599"/>
        <end position="621"/>
    </location>
</feature>
<keyword evidence="15" id="KW-0328">Glycosyltransferase</keyword>
<keyword evidence="3" id="KW-0963">Cytoplasm</keyword>
<feature type="compositionally biased region" description="Pro residues" evidence="17">
    <location>
        <begin position="1896"/>
        <end position="1905"/>
    </location>
</feature>
<evidence type="ECO:0000259" key="18">
    <source>
        <dbReference type="PROSITE" id="PS50172"/>
    </source>
</evidence>
<feature type="domain" description="VWFA" evidence="19">
    <location>
        <begin position="901"/>
        <end position="1083"/>
    </location>
</feature>
<dbReference type="GO" id="GO:0046872">
    <property type="term" value="F:metal ion binding"/>
    <property type="evidence" value="ECO:0007669"/>
    <property type="project" value="UniProtKB-KW"/>
</dbReference>
<dbReference type="Gene3D" id="3.40.50.410">
    <property type="entry name" value="von Willebrand factor, type A domain"/>
    <property type="match status" value="1"/>
</dbReference>
<feature type="region of interest" description="Disordered" evidence="17">
    <location>
        <begin position="1768"/>
        <end position="1788"/>
    </location>
</feature>
<dbReference type="Pfam" id="PF26156">
    <property type="entry name" value="PARP4_MVP-ID"/>
    <property type="match status" value="1"/>
</dbReference>
<dbReference type="PROSITE" id="PS50234">
    <property type="entry name" value="VWFA"/>
    <property type="match status" value="1"/>
</dbReference>
<feature type="region of interest" description="Disordered" evidence="17">
    <location>
        <begin position="2195"/>
        <end position="2219"/>
    </location>
</feature>
<feature type="compositionally biased region" description="Acidic residues" evidence="17">
    <location>
        <begin position="2196"/>
        <end position="2212"/>
    </location>
</feature>
<keyword evidence="12" id="KW-0206">Cytoskeleton</keyword>
<dbReference type="Pfam" id="PF08487">
    <property type="entry name" value="VIT"/>
    <property type="match status" value="1"/>
</dbReference>
<keyword evidence="4" id="KW-0597">Phosphoprotein</keyword>
<dbReference type="InterPro" id="IPR043129">
    <property type="entry name" value="ATPase_NBD"/>
</dbReference>
<feature type="region of interest" description="Disordered" evidence="17">
    <location>
        <begin position="2234"/>
        <end position="2253"/>
    </location>
</feature>
<dbReference type="KEGG" id="aqu:100633591"/>
<feature type="region of interest" description="Disordered" evidence="17">
    <location>
        <begin position="1440"/>
        <end position="1485"/>
    </location>
</feature>
<feature type="domain" description="PARP catalytic" evidence="20">
    <location>
        <begin position="393"/>
        <end position="600"/>
    </location>
</feature>
<accession>A0AAN0J2P4</accession>
<dbReference type="InterPro" id="IPR036616">
    <property type="entry name" value="Poly(ADP-ribose)pol_reg_dom_sf"/>
</dbReference>
<dbReference type="InterPro" id="IPR013694">
    <property type="entry name" value="VIT"/>
</dbReference>
<keyword evidence="16" id="KW-0175">Coiled coil</keyword>
<dbReference type="PRINTS" id="PR00190">
    <property type="entry name" value="ACTIN"/>
</dbReference>
<evidence type="ECO:0000256" key="12">
    <source>
        <dbReference type="ARBA" id="ARBA00023212"/>
    </source>
</evidence>
<evidence type="ECO:0000256" key="2">
    <source>
        <dbReference type="ARBA" id="ARBA00004245"/>
    </source>
</evidence>
<keyword evidence="11" id="KW-0804">Transcription</keyword>
<reference evidence="23" key="2">
    <citation type="submission" date="2024-06" db="UniProtKB">
        <authorList>
            <consortium name="EnsemblMetazoa"/>
        </authorList>
    </citation>
    <scope>IDENTIFICATION</scope>
</reference>
<name>A0AAN0J2P4_AMPQE</name>
<sequence>MENLDSLFRGCQITLELDSSIPFKKKSALKQSVIQYGGIVSFIVTKKTTHLVVNNVEKAQDSYKSRMAQKWGIPVVSIKFIEDCIENGKLLEPDQFVVAGKTPSEELSSGKIVASMEDKSNSDRKKRRPKSNVNLNQIKVWPWPHADGMKTPLFPEDGYEIVRHAFFKKYEKMSKLTSFVAIEIHVVPTSVTEDKPLYRVFVHKGHLEQRLKTGELGTCECRYVETSLDAEAVYAYLCKQYTSSPYSMERVQYLSFMIGSPGLRKLMSETWPRGVAGSREDLDPLVSKLVEYVWSEAIGEIEGFLTVPLQNIKLEQVEKAEAALMSIRKLLDEGRTGDDEDIKKYTKDYNSALPNSKSAPIDSKKVIANRQEFCQVIRDLVSVSESTNWSHKSGPVAKYHALRCQMCPIDPVSKEYSDVKEHIMSSLTNDSNDPEILSIYSVQRPVEESQFSHSLGNRKLLFHSSQLQNFVGILSRGLLLPKIVVDDFGGSRSDPGMLGSGIYFADSASLSVKFSGPGKKRHGTRLMLVNEVALGNVKEFTSYQKELLAAPNGFHSVKGVKGTTEEPSDFKENEYVVYKTEQQRMRYLIEFRLPQDEEIDQDETESEKYENEEIEEDEESNIVTDGVSLSDVKNVTDPLSKVEAGLKVDGGVVPLKAVHVKAQLIDLAAKVIVLQSYKNESLVPIEAKYVFPLDDMAAVCGFEAFINGKHIIGEVKEKEQAHREYKQAISEGHGAYLMDEETPDVFTVSVGNLPPGASVLIKITYVAELQAEGENVVFSLPGSVAPWKQEAALDETTQVDVEKVKVRSDADSLSVQISIDMPFTIRTIESPAHKIKMKKTDTKATVELCPGEKLGTGFQLLIGLAEIHVPRMWVEENDKGHHACMLTFYPEFEAESIVENEIIFLLDVSNSMKGDALDNAKKVLLLLLHHLPPKTYFNVFTFGAMFESIFPSSVQINNETLSFATKQVQSCQAVMGNTDIWRPLHSLYLLSEAASSSTGGLTNSSTLPPCSVFVISDGHMTEEAPSLSAIKDGAQNYRVFTFGVSSTANRHFLRSMARVGGGCSEFFDSQKKSRWERKVKEQLSKAFQPALTGVDVQWQQHDENAPPPIQAPKSITSLFSGSRQVVYGFVPHCKQASLKAFIGRKEIQTMVSTSDLATTSGQTLHQLTAQALIRDWSEGSLNDDRTEHEIMKRDLKTFIINTSKEYSIVSQFTSFVAIEKREKDEKFDATKGPSIEDLVSKENVDKLKYMGWEIDQGADPVKIAAESIDDVIASMAGETDVIKLDTAFNKVWESTQNTLPNSHPARVKLLKMRLEVLKKMDKLSDGQELLEGLITDLHLRGSIDSTRLINVLEGIRDGFSRMIDAKRKAAEAEAARRSRMMIVAEEAKSLRQSTLETERDGGIIGEAKMELKSRIAFKQKEIESLESKLHLITRRRGKALKKDIPPAEERKASPKVPLKKKKAVAKNRGPIREQESPEKDEDISVAEEGQASFELALNKRFNNRRRSIRMEEEPEEEDIPVAVIDTGMDTVKAGFAGDDGPRSVFPALVGRPRHQGVMVGMGQKDSYVGDEAKSKRGILTLKSPFERPSKPMAAMSYSQPIVQVEEKEKESSATVEEDVLNDLFGYDGRNYEISDFSMAENYQVNEVLMDELEMDESLMEQSLMVESAELYEELEQQSEETIAVNQKELRSRKVKKSIPGTSPRTSLLKGLGSKEPQEGQLGTGLAGFASKPPEGYLSLDIEGLAMPANKETYSPLSQTYNPVSPVYSPTSVTSPAYSPTSPSYSPSLPSYVPTCTSPAYNAPTVNGKLSAPSVPGLTFNRSSDKVSSDSSETSRNISQLSSAYLGSGKSRRFESVSLEKSAPLSQPTAAPPSRSRIVRFEAGALTFGSSSQAPLEPVPPPPLPPRAVMTKSAPSEPIYPSFDGIPAFSVRNAISSSPEGSPPELTPWSSPSFKSPPLPRSAPLPGGPPAKPSRSSGRALMQSPGGPPPPPPPPGTGAPMQLSEKSPPPPPVPLRSRDRGPMPVPQSTVLSSGRPPPPPPHFMLCGEVPMPSGGPPPPLPYLSRGIAQRRLPGGPPPPPPPPPPGAAGAPLPGSSKVAPKGKSKVSYYAGLADKKTTQASPFSKAGGKKEPSGPTGRGALLSSIKKGVSLQKVTVEKKEEEKSVSASLMQALQSRKAPEAFNLKLVDYSKWKSVEMSDDDSWDDDEEDDDEGGGGGGGRSRLLVNEFFAFQDQERAEDKVQGQEEEEEESDDNMAFGLFDSFDEEALSNASYYSMSENAQESDGEKVIEVQNQFPVINSSQIYMMYSLQKDDGSWLLSDLDTIVMPGTGDRVLKVLNEAGAKSLGSRVYKELLSLIATCFVLRLLNLNFPDAYKITFSPHFEIDMSNGDPGDIATKMNKSLVLCNKLHKQNPSVVTRLELGYSLIDAVDKILKLCA</sequence>
<dbReference type="SMART" id="SM00609">
    <property type="entry name" value="VIT"/>
    <property type="match status" value="1"/>
</dbReference>
<dbReference type="GO" id="GO:0005856">
    <property type="term" value="C:cytoskeleton"/>
    <property type="evidence" value="ECO:0007669"/>
    <property type="project" value="UniProtKB-SubCell"/>
</dbReference>
<evidence type="ECO:0000256" key="8">
    <source>
        <dbReference type="ARBA" id="ARBA00022833"/>
    </source>
</evidence>
<dbReference type="InterPro" id="IPR012317">
    <property type="entry name" value="Poly(ADP-ribose)pol_cat_dom"/>
</dbReference>
<dbReference type="InterPro" id="IPR031273">
    <property type="entry name" value="PARP4"/>
</dbReference>
<comment type="similarity">
    <text evidence="14">Belongs to the actin family.</text>
</comment>
<comment type="subcellular location">
    <subcellularLocation>
        <location evidence="2">Cytoplasm</location>
        <location evidence="2">Cytoskeleton</location>
    </subcellularLocation>
    <subcellularLocation>
        <location evidence="1">Nucleus</location>
    </subcellularLocation>
</comment>
<evidence type="ECO:0000256" key="4">
    <source>
        <dbReference type="ARBA" id="ARBA00022553"/>
    </source>
</evidence>
<keyword evidence="8" id="KW-0862">Zinc</keyword>
<feature type="compositionally biased region" description="Pro residues" evidence="17">
    <location>
        <begin position="1954"/>
        <end position="1971"/>
    </location>
</feature>
<proteinExistence type="inferred from homology"/>
<dbReference type="Pfam" id="PF00644">
    <property type="entry name" value="PARP"/>
    <property type="match status" value="1"/>
</dbReference>
<evidence type="ECO:0000256" key="14">
    <source>
        <dbReference type="RuleBase" id="RU000487"/>
    </source>
</evidence>
<organism evidence="23 24">
    <name type="scientific">Amphimedon queenslandica</name>
    <name type="common">Sponge</name>
    <dbReference type="NCBI Taxonomy" id="400682"/>
    <lineage>
        <taxon>Eukaryota</taxon>
        <taxon>Metazoa</taxon>
        <taxon>Porifera</taxon>
        <taxon>Demospongiae</taxon>
        <taxon>Heteroscleromorpha</taxon>
        <taxon>Haplosclerida</taxon>
        <taxon>Niphatidae</taxon>
        <taxon>Amphimedon</taxon>
    </lineage>
</organism>
<dbReference type="Pfam" id="PF13768">
    <property type="entry name" value="VWA_3"/>
    <property type="match status" value="1"/>
</dbReference>
<evidence type="ECO:0000256" key="6">
    <source>
        <dbReference type="ARBA" id="ARBA00022737"/>
    </source>
</evidence>
<keyword evidence="7" id="KW-0547">Nucleotide-binding</keyword>
<dbReference type="Pfam" id="PF00022">
    <property type="entry name" value="Actin"/>
    <property type="match status" value="1"/>
</dbReference>
<feature type="domain" description="BRCT" evidence="18">
    <location>
        <begin position="3"/>
        <end position="98"/>
    </location>
</feature>
<dbReference type="GO" id="GO:0005634">
    <property type="term" value="C:nucleus"/>
    <property type="evidence" value="ECO:0007669"/>
    <property type="project" value="UniProtKB-SubCell"/>
</dbReference>
<evidence type="ECO:0000259" key="20">
    <source>
        <dbReference type="PROSITE" id="PS51059"/>
    </source>
</evidence>
<evidence type="ECO:0000256" key="15">
    <source>
        <dbReference type="RuleBase" id="RU362114"/>
    </source>
</evidence>
<dbReference type="Gene3D" id="3.40.50.10190">
    <property type="entry name" value="BRCT domain"/>
    <property type="match status" value="1"/>
</dbReference>
<dbReference type="PROSITE" id="PS51082">
    <property type="entry name" value="WH2"/>
    <property type="match status" value="1"/>
</dbReference>
<evidence type="ECO:0000256" key="5">
    <source>
        <dbReference type="ARBA" id="ARBA00022723"/>
    </source>
</evidence>
<feature type="compositionally biased region" description="Pro residues" evidence="17">
    <location>
        <begin position="2073"/>
        <end position="2085"/>
    </location>
</feature>
<dbReference type="SUPFAM" id="SSF56399">
    <property type="entry name" value="ADP-ribosylation"/>
    <property type="match status" value="1"/>
</dbReference>
<keyword evidence="9" id="KW-0067">ATP-binding</keyword>
<dbReference type="PROSITE" id="PS50172">
    <property type="entry name" value="BRCT"/>
    <property type="match status" value="1"/>
</dbReference>
<feature type="compositionally biased region" description="Acidic residues" evidence="17">
    <location>
        <begin position="2243"/>
        <end position="2252"/>
    </location>
</feature>
<evidence type="ECO:0000256" key="1">
    <source>
        <dbReference type="ARBA" id="ARBA00004123"/>
    </source>
</evidence>
<dbReference type="GO" id="GO:0005524">
    <property type="term" value="F:ATP binding"/>
    <property type="evidence" value="ECO:0007669"/>
    <property type="project" value="UniProtKB-KW"/>
</dbReference>
<dbReference type="PROSITE" id="PS51468">
    <property type="entry name" value="VIT"/>
    <property type="match status" value="1"/>
</dbReference>
<feature type="coiled-coil region" evidence="16">
    <location>
        <begin position="1408"/>
        <end position="1435"/>
    </location>
</feature>
<evidence type="ECO:0000256" key="13">
    <source>
        <dbReference type="ARBA" id="ARBA00023242"/>
    </source>
</evidence>
<dbReference type="InterPro" id="IPR058904">
    <property type="entry name" value="PARP4_MVP-ID"/>
</dbReference>
<protein>
    <recommendedName>
        <fullName evidence="15">Poly [ADP-ribose] polymerase</fullName>
        <shortName evidence="15">PARP</shortName>
        <ecNumber evidence="15">2.4.2.-</ecNumber>
    </recommendedName>
</protein>